<keyword evidence="1" id="KW-0812">Transmembrane</keyword>
<accession>A0ABP6S0P2</accession>
<name>A0ABP6S0P2_9PSEU</name>
<comment type="caution">
    <text evidence="2">The sequence shown here is derived from an EMBL/GenBank/DDBJ whole genome shotgun (WGS) entry which is preliminary data.</text>
</comment>
<organism evidence="2 3">
    <name type="scientific">Saccharopolyspora gregorii</name>
    <dbReference type="NCBI Taxonomy" id="33914"/>
    <lineage>
        <taxon>Bacteria</taxon>
        <taxon>Bacillati</taxon>
        <taxon>Actinomycetota</taxon>
        <taxon>Actinomycetes</taxon>
        <taxon>Pseudonocardiales</taxon>
        <taxon>Pseudonocardiaceae</taxon>
        <taxon>Saccharopolyspora</taxon>
    </lineage>
</organism>
<feature type="transmembrane region" description="Helical" evidence="1">
    <location>
        <begin position="86"/>
        <end position="103"/>
    </location>
</feature>
<feature type="transmembrane region" description="Helical" evidence="1">
    <location>
        <begin position="109"/>
        <end position="127"/>
    </location>
</feature>
<reference evidence="3" key="1">
    <citation type="journal article" date="2019" name="Int. J. Syst. Evol. Microbiol.">
        <title>The Global Catalogue of Microorganisms (GCM) 10K type strain sequencing project: providing services to taxonomists for standard genome sequencing and annotation.</title>
        <authorList>
            <consortium name="The Broad Institute Genomics Platform"/>
            <consortium name="The Broad Institute Genome Sequencing Center for Infectious Disease"/>
            <person name="Wu L."/>
            <person name="Ma J."/>
        </authorList>
    </citation>
    <scope>NUCLEOTIDE SEQUENCE [LARGE SCALE GENOMIC DNA]</scope>
    <source>
        <strain evidence="3">JCM 9687</strain>
    </source>
</reference>
<dbReference type="EMBL" id="BAAAYK010000038">
    <property type="protein sequence ID" value="GAA3365056.1"/>
    <property type="molecule type" value="Genomic_DNA"/>
</dbReference>
<keyword evidence="1" id="KW-1133">Transmembrane helix</keyword>
<dbReference type="RefSeq" id="WP_258343851.1">
    <property type="nucleotide sequence ID" value="NZ_BAAAYK010000038.1"/>
</dbReference>
<feature type="transmembrane region" description="Helical" evidence="1">
    <location>
        <begin position="55"/>
        <end position="79"/>
    </location>
</feature>
<proteinExistence type="predicted"/>
<keyword evidence="1" id="KW-0472">Membrane</keyword>
<sequence length="140" mass="14571">MSGPPGSVRAAVGLWSALAAFLLVQTAFSWADRDALRRRLVEAGAAAPDRAEAAALDLLLLNTGLAVVFAAGYALAGVLIRGRRPWARIGVCVLLVVQVVTVLGSRSFAAADLIVLVLGGAAAWCSWTTSSTEWVTGEHE</sequence>
<dbReference type="Proteomes" id="UP001500483">
    <property type="component" value="Unassembled WGS sequence"/>
</dbReference>
<evidence type="ECO:0000313" key="3">
    <source>
        <dbReference type="Proteomes" id="UP001500483"/>
    </source>
</evidence>
<protein>
    <submittedName>
        <fullName evidence="2">Uncharacterized protein</fullName>
    </submittedName>
</protein>
<gene>
    <name evidence="2" type="ORF">GCM10020366_63460</name>
</gene>
<keyword evidence="3" id="KW-1185">Reference proteome</keyword>
<evidence type="ECO:0000256" key="1">
    <source>
        <dbReference type="SAM" id="Phobius"/>
    </source>
</evidence>
<evidence type="ECO:0000313" key="2">
    <source>
        <dbReference type="EMBL" id="GAA3365056.1"/>
    </source>
</evidence>